<feature type="domain" description="HipA-like C-terminal" evidence="4">
    <location>
        <begin position="164"/>
        <end position="385"/>
    </location>
</feature>
<keyword evidence="6" id="KW-1185">Reference proteome</keyword>
<proteinExistence type="inferred from homology"/>
<dbReference type="InterPro" id="IPR052028">
    <property type="entry name" value="HipA_Ser/Thr_kinase"/>
</dbReference>
<dbReference type="PANTHER" id="PTHR37419:SF8">
    <property type="entry name" value="TOXIN YJJJ"/>
    <property type="match status" value="1"/>
</dbReference>
<name>A0ABU9BA75_9BURK</name>
<evidence type="ECO:0000259" key="4">
    <source>
        <dbReference type="Pfam" id="PF07804"/>
    </source>
</evidence>
<evidence type="ECO:0000256" key="2">
    <source>
        <dbReference type="ARBA" id="ARBA00022679"/>
    </source>
</evidence>
<dbReference type="EMBL" id="JBBUTF010000008">
    <property type="protein sequence ID" value="MEK8026478.1"/>
    <property type="molecule type" value="Genomic_DNA"/>
</dbReference>
<evidence type="ECO:0000256" key="3">
    <source>
        <dbReference type="ARBA" id="ARBA00022777"/>
    </source>
</evidence>
<keyword evidence="2" id="KW-0808">Transferase</keyword>
<comment type="similarity">
    <text evidence="1">Belongs to the HipA Ser/Thr kinase family.</text>
</comment>
<dbReference type="PANTHER" id="PTHR37419">
    <property type="entry name" value="SERINE/THREONINE-PROTEIN KINASE TOXIN HIPA"/>
    <property type="match status" value="1"/>
</dbReference>
<comment type="caution">
    <text evidence="5">The sequence shown here is derived from an EMBL/GenBank/DDBJ whole genome shotgun (WGS) entry which is preliminary data.</text>
</comment>
<dbReference type="Proteomes" id="UP001368500">
    <property type="component" value="Unassembled WGS sequence"/>
</dbReference>
<reference evidence="5 6" key="1">
    <citation type="submission" date="2024-04" db="EMBL/GenBank/DDBJ databases">
        <title>Novel species of the genus Ideonella isolated from streams.</title>
        <authorList>
            <person name="Lu H."/>
        </authorList>
    </citation>
    <scope>NUCLEOTIDE SEQUENCE [LARGE SCALE GENOMIC DNA]</scope>
    <source>
        <strain evidence="5 6">BYS139W</strain>
    </source>
</reference>
<evidence type="ECO:0000256" key="1">
    <source>
        <dbReference type="ARBA" id="ARBA00010164"/>
    </source>
</evidence>
<evidence type="ECO:0000313" key="6">
    <source>
        <dbReference type="Proteomes" id="UP001368500"/>
    </source>
</evidence>
<evidence type="ECO:0000313" key="5">
    <source>
        <dbReference type="EMBL" id="MEK8026478.1"/>
    </source>
</evidence>
<sequence>MTRRAPVYRWIVDPRTQQRQPVRVGELTQEDTRWEFLYDADYLARGPAAWELDPSVIRNKQRAAFTRVGSVPFPVFCDVALSGWSLDALRKRAGTLLGSDAARSDEPWGWWERLLYAPADGFGALFVGHLDDKPDAFDALTDALKSVTKASLAHASRDSSSGAMGGERPKVSLYVDPGHGAAPRAVLLKFAQPSERADTVVAEATALTLAAELGLRVPAHRVECINDAPALSIDRFDRGVGSQGIVHHCVSAATALDLMPGSDVEDARRSYVKLRSKLKRPGDAQELYARVVLNAVVGNTDDHPWNTSLLQVGLGEWALSPLYDVLPFFERAGVPAFKMDITRHRPSRAATRVNLLAAGQQLAGLEEAQAMAVVDRTLAHVRGHWRRVFIAHSERLPDTRPDDWARVFEHEWLSP</sequence>
<dbReference type="InterPro" id="IPR012893">
    <property type="entry name" value="HipA-like_C"/>
</dbReference>
<accession>A0ABU9BA75</accession>
<dbReference type="Pfam" id="PF07804">
    <property type="entry name" value="HipA_C"/>
    <property type="match status" value="1"/>
</dbReference>
<organism evidence="5 6">
    <name type="scientific">Pseudaquabacterium rugosum</name>
    <dbReference type="NCBI Taxonomy" id="2984194"/>
    <lineage>
        <taxon>Bacteria</taxon>
        <taxon>Pseudomonadati</taxon>
        <taxon>Pseudomonadota</taxon>
        <taxon>Betaproteobacteria</taxon>
        <taxon>Burkholderiales</taxon>
        <taxon>Sphaerotilaceae</taxon>
        <taxon>Pseudaquabacterium</taxon>
    </lineage>
</organism>
<dbReference type="RefSeq" id="WP_341374262.1">
    <property type="nucleotide sequence ID" value="NZ_JBBUTF010000008.1"/>
</dbReference>
<protein>
    <submittedName>
        <fullName evidence="5">HipA domain-containing protein</fullName>
    </submittedName>
</protein>
<keyword evidence="3" id="KW-0418">Kinase</keyword>
<gene>
    <name evidence="5" type="ORF">AACH11_10960</name>
</gene>